<organism evidence="4 5">
    <name type="scientific">Daphnia galeata</name>
    <dbReference type="NCBI Taxonomy" id="27404"/>
    <lineage>
        <taxon>Eukaryota</taxon>
        <taxon>Metazoa</taxon>
        <taxon>Ecdysozoa</taxon>
        <taxon>Arthropoda</taxon>
        <taxon>Crustacea</taxon>
        <taxon>Branchiopoda</taxon>
        <taxon>Diplostraca</taxon>
        <taxon>Cladocera</taxon>
        <taxon>Anomopoda</taxon>
        <taxon>Daphniidae</taxon>
        <taxon>Daphnia</taxon>
    </lineage>
</organism>
<dbReference type="Proteomes" id="UP000789390">
    <property type="component" value="Unassembled WGS sequence"/>
</dbReference>
<keyword evidence="2" id="KW-0560">Oxidoreductase</keyword>
<dbReference type="Gene3D" id="2.60.120.10">
    <property type="entry name" value="Jelly Rolls"/>
    <property type="match status" value="1"/>
</dbReference>
<dbReference type="GO" id="GO:0005739">
    <property type="term" value="C:mitochondrion"/>
    <property type="evidence" value="ECO:0007669"/>
    <property type="project" value="TreeGrafter"/>
</dbReference>
<comment type="caution">
    <text evidence="4">The sequence shown here is derived from an EMBL/GenBank/DDBJ whole genome shotgun (WGS) entry which is preliminary data.</text>
</comment>
<evidence type="ECO:0000256" key="2">
    <source>
        <dbReference type="ARBA" id="ARBA00023002"/>
    </source>
</evidence>
<protein>
    <recommendedName>
        <fullName evidence="6">2-aminoethanethiol dioxygenase</fullName>
    </recommendedName>
</protein>
<keyword evidence="1" id="KW-0479">Metal-binding</keyword>
<evidence type="ECO:0000256" key="3">
    <source>
        <dbReference type="ARBA" id="ARBA00023004"/>
    </source>
</evidence>
<dbReference type="EMBL" id="CAKKLH010000002">
    <property type="protein sequence ID" value="CAH0098498.1"/>
    <property type="molecule type" value="Genomic_DNA"/>
</dbReference>
<dbReference type="SUPFAM" id="SSF51182">
    <property type="entry name" value="RmlC-like cupins"/>
    <property type="match status" value="1"/>
</dbReference>
<keyword evidence="3" id="KW-0408">Iron</keyword>
<gene>
    <name evidence="4" type="ORF">DGAL_LOCUS580</name>
</gene>
<dbReference type="OrthoDB" id="271433at2759"/>
<dbReference type="PANTHER" id="PTHR22966:SF61">
    <property type="entry name" value="2-AMINOETHANETHIOL DIOXYGENASE"/>
    <property type="match status" value="1"/>
</dbReference>
<dbReference type="GO" id="GO:0046872">
    <property type="term" value="F:metal ion binding"/>
    <property type="evidence" value="ECO:0007669"/>
    <property type="project" value="UniProtKB-KW"/>
</dbReference>
<proteinExistence type="predicted"/>
<evidence type="ECO:0000313" key="5">
    <source>
        <dbReference type="Proteomes" id="UP000789390"/>
    </source>
</evidence>
<dbReference type="InterPro" id="IPR012864">
    <property type="entry name" value="PCO/ADO"/>
</dbReference>
<evidence type="ECO:0000256" key="1">
    <source>
        <dbReference type="ARBA" id="ARBA00022723"/>
    </source>
</evidence>
<dbReference type="Pfam" id="PF07847">
    <property type="entry name" value="PCO_ADO"/>
    <property type="match status" value="1"/>
</dbReference>
<dbReference type="InterPro" id="IPR014710">
    <property type="entry name" value="RmlC-like_jellyroll"/>
</dbReference>
<name>A0A8J2RLL2_9CRUS</name>
<dbReference type="AlphaFoldDB" id="A0A8J2RLL2"/>
<dbReference type="CDD" id="cd20289">
    <property type="entry name" value="cupin_ADO"/>
    <property type="match status" value="1"/>
</dbReference>
<evidence type="ECO:0000313" key="4">
    <source>
        <dbReference type="EMBL" id="CAH0098498.1"/>
    </source>
</evidence>
<sequence length="250" mass="27666">MGSRIENVIRTAVQTFATKPNGSFVNTNVSHNINILRQLLSEICPADDLGLTRNSGQPRFPLNLFSSRTAPVSYMEIFENQTVSIGIFVLKDGASIPLHDHVGMYGILKVLYGSLNLQSYSPIDLPGQTNSSFIHQPQYLKAKRFPISCLNEKDSPAILSPSEHNLHSIWTNGGSASFLDILAPPYDPDGTLNGGKIRDCYYYSDIGEEEGIPSNSEIRLLKMTACPPSFWCDSITYCGPEIKHLQKELN</sequence>
<evidence type="ECO:0008006" key="6">
    <source>
        <dbReference type="Google" id="ProtNLM"/>
    </source>
</evidence>
<keyword evidence="5" id="KW-1185">Reference proteome</keyword>
<dbReference type="PANTHER" id="PTHR22966">
    <property type="entry name" value="2-AMINOETHANETHIOL DIOXYGENASE"/>
    <property type="match status" value="1"/>
</dbReference>
<dbReference type="GO" id="GO:0016702">
    <property type="term" value="F:oxidoreductase activity, acting on single donors with incorporation of molecular oxygen, incorporation of two atoms of oxygen"/>
    <property type="evidence" value="ECO:0007669"/>
    <property type="project" value="InterPro"/>
</dbReference>
<dbReference type="InterPro" id="IPR011051">
    <property type="entry name" value="RmlC_Cupin_sf"/>
</dbReference>
<reference evidence="4" key="1">
    <citation type="submission" date="2021-11" db="EMBL/GenBank/DDBJ databases">
        <authorList>
            <person name="Schell T."/>
        </authorList>
    </citation>
    <scope>NUCLEOTIDE SEQUENCE</scope>
    <source>
        <strain evidence="4">M5</strain>
    </source>
</reference>
<accession>A0A8J2RLL2</accession>